<dbReference type="PROSITE" id="PS51186">
    <property type="entry name" value="GNAT"/>
    <property type="match status" value="1"/>
</dbReference>
<dbReference type="EMBL" id="JBBYAF010000005">
    <property type="protein sequence ID" value="MEL3971417.1"/>
    <property type="molecule type" value="Genomic_DNA"/>
</dbReference>
<dbReference type="SUPFAM" id="SSF55729">
    <property type="entry name" value="Acyl-CoA N-acyltransferases (Nat)"/>
    <property type="match status" value="1"/>
</dbReference>
<evidence type="ECO:0000256" key="1">
    <source>
        <dbReference type="ARBA" id="ARBA00022679"/>
    </source>
</evidence>
<feature type="domain" description="N-acetyltransferase" evidence="4">
    <location>
        <begin position="13"/>
        <end position="180"/>
    </location>
</feature>
<keyword evidence="1 5" id="KW-0808">Transferase</keyword>
<reference evidence="5 6" key="1">
    <citation type="submission" date="2024-04" db="EMBL/GenBank/DDBJ databases">
        <title>Bacillus oryzaecorticis sp. nov., a moderately halophilic bacterium isolated from rice husks.</title>
        <authorList>
            <person name="Zhu H.-S."/>
        </authorList>
    </citation>
    <scope>NUCLEOTIDE SEQUENCE [LARGE SCALE GENOMIC DNA]</scope>
    <source>
        <strain evidence="5 6">ZC255</strain>
    </source>
</reference>
<keyword evidence="2" id="KW-0012">Acyltransferase</keyword>
<sequence>MKIPEHLLSIERLKLREMKESDWKEVHDYASLEIVCQYQPWGPNTIQDTRTFIEEVLADKKMQPRTRFMFAIVLLDDNRLIGAAELNIRDSQHKNGEIGYIVHPDLWGKGIASEAAKLMIQLGFTHFHLHRIQATCDPNNIASSRVLEKVGMKREGVLRESIMIKSGWRDTAIYSVLESEYHER</sequence>
<protein>
    <submittedName>
        <fullName evidence="5">GNAT family protein</fullName>
        <ecNumber evidence="5">2.-.-.-</ecNumber>
    </submittedName>
</protein>
<dbReference type="Pfam" id="PF13302">
    <property type="entry name" value="Acetyltransf_3"/>
    <property type="match status" value="1"/>
</dbReference>
<evidence type="ECO:0000256" key="3">
    <source>
        <dbReference type="ARBA" id="ARBA00038502"/>
    </source>
</evidence>
<dbReference type="InterPro" id="IPR000182">
    <property type="entry name" value="GNAT_dom"/>
</dbReference>
<proteinExistence type="inferred from homology"/>
<dbReference type="Proteomes" id="UP001389717">
    <property type="component" value="Unassembled WGS sequence"/>
</dbReference>
<dbReference type="Gene3D" id="3.40.630.30">
    <property type="match status" value="1"/>
</dbReference>
<dbReference type="EC" id="2.-.-.-" evidence="5"/>
<dbReference type="RefSeq" id="WP_341980651.1">
    <property type="nucleotide sequence ID" value="NZ_JBBYAF010000005.1"/>
</dbReference>
<evidence type="ECO:0000313" key="5">
    <source>
        <dbReference type="EMBL" id="MEL3971417.1"/>
    </source>
</evidence>
<comment type="similarity">
    <text evidence="3">Belongs to the acetyltransferase family. RimJ subfamily.</text>
</comment>
<dbReference type="InterPro" id="IPR016181">
    <property type="entry name" value="Acyl_CoA_acyltransferase"/>
</dbReference>
<gene>
    <name evidence="5" type="ORF">AAEO50_03915</name>
</gene>
<dbReference type="CDD" id="cd04301">
    <property type="entry name" value="NAT_SF"/>
    <property type="match status" value="1"/>
</dbReference>
<dbReference type="InterPro" id="IPR051531">
    <property type="entry name" value="N-acetyltransferase"/>
</dbReference>
<evidence type="ECO:0000313" key="6">
    <source>
        <dbReference type="Proteomes" id="UP001389717"/>
    </source>
</evidence>
<organism evidence="5 6">
    <name type="scientific">Rossellomorea oryzaecorticis</name>
    <dbReference type="NCBI Taxonomy" id="1396505"/>
    <lineage>
        <taxon>Bacteria</taxon>
        <taxon>Bacillati</taxon>
        <taxon>Bacillota</taxon>
        <taxon>Bacilli</taxon>
        <taxon>Bacillales</taxon>
        <taxon>Bacillaceae</taxon>
        <taxon>Rossellomorea</taxon>
    </lineage>
</organism>
<dbReference type="PANTHER" id="PTHR43792">
    <property type="entry name" value="GNAT FAMILY, PUTATIVE (AFU_ORTHOLOGUE AFUA_3G00765)-RELATED-RELATED"/>
    <property type="match status" value="1"/>
</dbReference>
<dbReference type="GO" id="GO:0016740">
    <property type="term" value="F:transferase activity"/>
    <property type="evidence" value="ECO:0007669"/>
    <property type="project" value="UniProtKB-KW"/>
</dbReference>
<comment type="caution">
    <text evidence="5">The sequence shown here is derived from an EMBL/GenBank/DDBJ whole genome shotgun (WGS) entry which is preliminary data.</text>
</comment>
<evidence type="ECO:0000259" key="4">
    <source>
        <dbReference type="PROSITE" id="PS51186"/>
    </source>
</evidence>
<dbReference type="PANTHER" id="PTHR43792:SF8">
    <property type="entry name" value="[RIBOSOMAL PROTEIN US5]-ALANINE N-ACETYLTRANSFERASE"/>
    <property type="match status" value="1"/>
</dbReference>
<evidence type="ECO:0000256" key="2">
    <source>
        <dbReference type="ARBA" id="ARBA00023315"/>
    </source>
</evidence>
<name>A0ABU9K609_9BACI</name>
<accession>A0ABU9K609</accession>
<keyword evidence="6" id="KW-1185">Reference proteome</keyword>